<reference evidence="1 2" key="1">
    <citation type="journal article" date="2013" name="Biodegradation">
        <title>Quantitative proteomic analysis of ibuprofen-degrading Patulibacter sp. strain I11.</title>
        <authorList>
            <person name="Almeida B."/>
            <person name="Kjeldal H."/>
            <person name="Lolas I."/>
            <person name="Knudsen A.D."/>
            <person name="Carvalho G."/>
            <person name="Nielsen K.L."/>
            <person name="Barreto Crespo M.T."/>
            <person name="Stensballe A."/>
            <person name="Nielsen J.L."/>
        </authorList>
    </citation>
    <scope>NUCLEOTIDE SEQUENCE [LARGE SCALE GENOMIC DNA]</scope>
    <source>
        <strain evidence="1 2">I11</strain>
    </source>
</reference>
<name>H0E1W5_9ACTN</name>
<accession>H0E1W5</accession>
<gene>
    <name evidence="1" type="ORF">PAI11_07770</name>
</gene>
<keyword evidence="2" id="KW-1185">Reference proteome</keyword>
<dbReference type="Proteomes" id="UP000005143">
    <property type="component" value="Unassembled WGS sequence"/>
</dbReference>
<dbReference type="AlphaFoldDB" id="H0E1W5"/>
<evidence type="ECO:0000313" key="1">
    <source>
        <dbReference type="EMBL" id="EHN12315.1"/>
    </source>
</evidence>
<evidence type="ECO:0000313" key="2">
    <source>
        <dbReference type="Proteomes" id="UP000005143"/>
    </source>
</evidence>
<sequence length="66" mass="7530">MWTRSIDKRRFGRYTAVRCAGRVIVLGPYTPEAATIDSSLRWPSLRSHRGWKSLGVLRAGRSLTVR</sequence>
<comment type="caution">
    <text evidence="1">The sequence shown here is derived from an EMBL/GenBank/DDBJ whole genome shotgun (WGS) entry which is preliminary data.</text>
</comment>
<protein>
    <submittedName>
        <fullName evidence="1">Uncharacterized protein</fullName>
    </submittedName>
</protein>
<dbReference type="EMBL" id="AGUD01000034">
    <property type="protein sequence ID" value="EHN12315.1"/>
    <property type="molecule type" value="Genomic_DNA"/>
</dbReference>
<proteinExistence type="predicted"/>
<organism evidence="1 2">
    <name type="scientific">Patulibacter medicamentivorans</name>
    <dbReference type="NCBI Taxonomy" id="1097667"/>
    <lineage>
        <taxon>Bacteria</taxon>
        <taxon>Bacillati</taxon>
        <taxon>Actinomycetota</taxon>
        <taxon>Thermoleophilia</taxon>
        <taxon>Solirubrobacterales</taxon>
        <taxon>Patulibacteraceae</taxon>
        <taxon>Patulibacter</taxon>
    </lineage>
</organism>